<feature type="domain" description="PLD phosphodiesterase" evidence="14">
    <location>
        <begin position="425"/>
        <end position="452"/>
    </location>
</feature>
<feature type="domain" description="PLD phosphodiesterase" evidence="14">
    <location>
        <begin position="244"/>
        <end position="271"/>
    </location>
</feature>
<evidence type="ECO:0000256" key="3">
    <source>
        <dbReference type="ARBA" id="ARBA00022516"/>
    </source>
</evidence>
<comment type="subcellular location">
    <subcellularLocation>
        <location evidence="1">Cell membrane</location>
        <topology evidence="1">Multi-pass membrane protein</topology>
    </subcellularLocation>
</comment>
<dbReference type="CDD" id="cd09160">
    <property type="entry name" value="PLDc_SMU_988_like_2"/>
    <property type="match status" value="1"/>
</dbReference>
<keyword evidence="11" id="KW-1208">Phospholipid metabolism</keyword>
<dbReference type="InterPro" id="IPR022924">
    <property type="entry name" value="Cardiolipin_synthase"/>
</dbReference>
<dbReference type="PANTHER" id="PTHR21248:SF22">
    <property type="entry name" value="PHOSPHOLIPASE D"/>
    <property type="match status" value="1"/>
</dbReference>
<evidence type="ECO:0000256" key="1">
    <source>
        <dbReference type="ARBA" id="ARBA00004651"/>
    </source>
</evidence>
<dbReference type="NCBIfam" id="TIGR04265">
    <property type="entry name" value="bac_cardiolipin"/>
    <property type="match status" value="1"/>
</dbReference>
<keyword evidence="7 13" id="KW-1133">Transmembrane helix</keyword>
<evidence type="ECO:0000256" key="2">
    <source>
        <dbReference type="ARBA" id="ARBA00022475"/>
    </source>
</evidence>
<organism evidence="15 16">
    <name type="scientific">Candidatus Scatomonas pullistercoris</name>
    <dbReference type="NCBI Taxonomy" id="2840920"/>
    <lineage>
        <taxon>Bacteria</taxon>
        <taxon>Bacillati</taxon>
        <taxon>Bacillota</taxon>
        <taxon>Clostridia</taxon>
        <taxon>Lachnospirales</taxon>
        <taxon>Lachnospiraceae</taxon>
        <taxon>Lachnospiraceae incertae sedis</taxon>
        <taxon>Candidatus Scatomonas</taxon>
    </lineage>
</organism>
<dbReference type="GO" id="GO:0005886">
    <property type="term" value="C:plasma membrane"/>
    <property type="evidence" value="ECO:0007669"/>
    <property type="project" value="UniProtKB-SubCell"/>
</dbReference>
<protein>
    <recommendedName>
        <fullName evidence="12">Cardiolipin synthase</fullName>
        <ecNumber evidence="12">2.7.8.-</ecNumber>
    </recommendedName>
</protein>
<feature type="transmembrane region" description="Helical" evidence="13">
    <location>
        <begin position="37"/>
        <end position="55"/>
    </location>
</feature>
<dbReference type="SUPFAM" id="SSF56024">
    <property type="entry name" value="Phospholipase D/nuclease"/>
    <property type="match status" value="2"/>
</dbReference>
<gene>
    <name evidence="15" type="primary">cls</name>
    <name evidence="15" type="ORF">IAB71_01985</name>
</gene>
<keyword evidence="8" id="KW-0443">Lipid metabolism</keyword>
<dbReference type="Proteomes" id="UP000824169">
    <property type="component" value="Unassembled WGS sequence"/>
</dbReference>
<keyword evidence="3" id="KW-0444">Lipid biosynthesis</keyword>
<evidence type="ECO:0000256" key="5">
    <source>
        <dbReference type="ARBA" id="ARBA00022692"/>
    </source>
</evidence>
<dbReference type="EMBL" id="DVOO01000008">
    <property type="protein sequence ID" value="HIV24548.1"/>
    <property type="molecule type" value="Genomic_DNA"/>
</dbReference>
<comment type="caution">
    <text evidence="15">The sequence shown here is derived from an EMBL/GenBank/DDBJ whole genome shotgun (WGS) entry which is preliminary data.</text>
</comment>
<dbReference type="Gene3D" id="3.30.870.10">
    <property type="entry name" value="Endonuclease Chain A"/>
    <property type="match status" value="2"/>
</dbReference>
<reference evidence="15" key="1">
    <citation type="submission" date="2020-10" db="EMBL/GenBank/DDBJ databases">
        <authorList>
            <person name="Gilroy R."/>
        </authorList>
    </citation>
    <scope>NUCLEOTIDE SEQUENCE</scope>
    <source>
        <strain evidence="15">CHK188-20938</strain>
    </source>
</reference>
<dbReference type="EC" id="2.7.8.-" evidence="12"/>
<keyword evidence="6" id="KW-0677">Repeat</keyword>
<dbReference type="GO" id="GO:0032049">
    <property type="term" value="P:cardiolipin biosynthetic process"/>
    <property type="evidence" value="ECO:0007669"/>
    <property type="project" value="UniProtKB-UniRule"/>
</dbReference>
<evidence type="ECO:0000256" key="4">
    <source>
        <dbReference type="ARBA" id="ARBA00022679"/>
    </source>
</evidence>
<evidence type="ECO:0000313" key="15">
    <source>
        <dbReference type="EMBL" id="HIV24548.1"/>
    </source>
</evidence>
<dbReference type="Pfam" id="PF13091">
    <property type="entry name" value="PLDc_2"/>
    <property type="match status" value="2"/>
</dbReference>
<dbReference type="CDD" id="cd09154">
    <property type="entry name" value="PLDc_SMU_988_like_1"/>
    <property type="match status" value="1"/>
</dbReference>
<evidence type="ECO:0000256" key="12">
    <source>
        <dbReference type="NCBIfam" id="TIGR04265"/>
    </source>
</evidence>
<proteinExistence type="predicted"/>
<keyword evidence="2" id="KW-1003">Cell membrane</keyword>
<keyword evidence="10" id="KW-0594">Phospholipid biosynthesis</keyword>
<accession>A0A9D1P2R5</accession>
<feature type="transmembrane region" description="Helical" evidence="13">
    <location>
        <begin position="67"/>
        <end position="86"/>
    </location>
</feature>
<sequence length="512" mass="59679">MKKFLKFLSNRITVTVIALFIQFMFWFLIYWYLTSRYVAATVLLWVVAVITVLWLTNSRINPGYKLIWTSLILALPLVGIVMYFSAGKSRVAKLFQREMKKIEEEMGDALEQEPEVRRHMDELDLGVSNQSRYLERMAGAPVYEHTVTEYFSVGEDWFARYVEELKKAKHYIFLEFFIVSPGYMWNTVLDILKEKVKEGVDVRLIYDGMICVTTMPPKYYKVLQSYGIKCAAFNPFRPVLNLIQNNRDHRKITVIDGHTAFTGGINLSDEYINQWERFGHWKDSGIYLHGEAVWSFTVMFLKMWSVTTQLPCDLSSVYRPNQYYLESFRSDGYVQPYGDSPLDEETVGENVYRNIISNAKKYVYIFTPYLVLDNEIMTELCTASRKGVDVRIVTPGIPDKKMVFLLSQSYYEQLLEAGVRIYEYTPGFIHSKSFVCDDEIAVVGSINLDYRSLYLHFECGCWMYKTESVLQVKQDALATFEVSREINLDFCKNRNIFIRGFQGILRLIAPTL</sequence>
<dbReference type="InterPro" id="IPR027379">
    <property type="entry name" value="CLS_N"/>
</dbReference>
<dbReference type="AlphaFoldDB" id="A0A9D1P2R5"/>
<evidence type="ECO:0000256" key="10">
    <source>
        <dbReference type="ARBA" id="ARBA00023209"/>
    </source>
</evidence>
<evidence type="ECO:0000256" key="11">
    <source>
        <dbReference type="ARBA" id="ARBA00023264"/>
    </source>
</evidence>
<dbReference type="PANTHER" id="PTHR21248">
    <property type="entry name" value="CARDIOLIPIN SYNTHASE"/>
    <property type="match status" value="1"/>
</dbReference>
<evidence type="ECO:0000256" key="13">
    <source>
        <dbReference type="SAM" id="Phobius"/>
    </source>
</evidence>
<keyword evidence="4" id="KW-0808">Transferase</keyword>
<feature type="transmembrane region" description="Helical" evidence="13">
    <location>
        <begin position="12"/>
        <end position="31"/>
    </location>
</feature>
<evidence type="ECO:0000256" key="8">
    <source>
        <dbReference type="ARBA" id="ARBA00023098"/>
    </source>
</evidence>
<keyword evidence="9 13" id="KW-0472">Membrane</keyword>
<dbReference type="Pfam" id="PF13396">
    <property type="entry name" value="PLDc_N"/>
    <property type="match status" value="1"/>
</dbReference>
<evidence type="ECO:0000256" key="9">
    <source>
        <dbReference type="ARBA" id="ARBA00023136"/>
    </source>
</evidence>
<name>A0A9D1P2R5_9FIRM</name>
<dbReference type="InterPro" id="IPR025202">
    <property type="entry name" value="PLD-like_dom"/>
</dbReference>
<evidence type="ECO:0000256" key="7">
    <source>
        <dbReference type="ARBA" id="ARBA00022989"/>
    </source>
</evidence>
<dbReference type="GO" id="GO:0008808">
    <property type="term" value="F:cardiolipin synthase activity"/>
    <property type="evidence" value="ECO:0007669"/>
    <property type="project" value="UniProtKB-UniRule"/>
</dbReference>
<evidence type="ECO:0000256" key="6">
    <source>
        <dbReference type="ARBA" id="ARBA00022737"/>
    </source>
</evidence>
<evidence type="ECO:0000313" key="16">
    <source>
        <dbReference type="Proteomes" id="UP000824169"/>
    </source>
</evidence>
<dbReference type="SMART" id="SM00155">
    <property type="entry name" value="PLDc"/>
    <property type="match status" value="2"/>
</dbReference>
<reference evidence="15" key="2">
    <citation type="journal article" date="2021" name="PeerJ">
        <title>Extensive microbial diversity within the chicken gut microbiome revealed by metagenomics and culture.</title>
        <authorList>
            <person name="Gilroy R."/>
            <person name="Ravi A."/>
            <person name="Getino M."/>
            <person name="Pursley I."/>
            <person name="Horton D.L."/>
            <person name="Alikhan N.F."/>
            <person name="Baker D."/>
            <person name="Gharbi K."/>
            <person name="Hall N."/>
            <person name="Watson M."/>
            <person name="Adriaenssens E.M."/>
            <person name="Foster-Nyarko E."/>
            <person name="Jarju S."/>
            <person name="Secka A."/>
            <person name="Antonio M."/>
            <person name="Oren A."/>
            <person name="Chaudhuri R.R."/>
            <person name="La Ragione R."/>
            <person name="Hildebrand F."/>
            <person name="Pallen M.J."/>
        </authorList>
    </citation>
    <scope>NUCLEOTIDE SEQUENCE</scope>
    <source>
        <strain evidence="15">CHK188-20938</strain>
    </source>
</reference>
<evidence type="ECO:0000259" key="14">
    <source>
        <dbReference type="PROSITE" id="PS50035"/>
    </source>
</evidence>
<keyword evidence="5 13" id="KW-0812">Transmembrane</keyword>
<dbReference type="InterPro" id="IPR001736">
    <property type="entry name" value="PLipase_D/transphosphatidylase"/>
</dbReference>
<dbReference type="PROSITE" id="PS50035">
    <property type="entry name" value="PLD"/>
    <property type="match status" value="2"/>
</dbReference>